<evidence type="ECO:0000256" key="4">
    <source>
        <dbReference type="ARBA" id="ARBA00022692"/>
    </source>
</evidence>
<feature type="transmembrane region" description="Helical" evidence="7">
    <location>
        <begin position="111"/>
        <end position="128"/>
    </location>
</feature>
<evidence type="ECO:0000256" key="5">
    <source>
        <dbReference type="ARBA" id="ARBA00022989"/>
    </source>
</evidence>
<accession>A0A179VID6</accession>
<sequence>MSHWDVIIRIALGFGLGCAIGIERQWRAKNAGLRTNALVCLGATLFVIMGAYSFHGPGADPTRVAAQIVSGIGFLGAGVIMKQGATITGLNTAATMWATAAVGALAGGGMYEVAVLGAAAIVLANLLLRPLGHLLDRQPAIGRESAPAAYLFEVTTTDETEAHIRALTVQAVSRPEFALQSVRSYDVEDGKHVRVVAKLSAEERNDSLLESAVSRLSMEPAVSAVRWHIDRDEDVEASEW</sequence>
<evidence type="ECO:0000256" key="3">
    <source>
        <dbReference type="ARBA" id="ARBA00022475"/>
    </source>
</evidence>
<evidence type="ECO:0000256" key="7">
    <source>
        <dbReference type="SAM" id="Phobius"/>
    </source>
</evidence>
<name>A0A179VID6_9MYCO</name>
<dbReference type="Pfam" id="PF21770">
    <property type="entry name" value="MgtC_SapB_C"/>
    <property type="match status" value="1"/>
</dbReference>
<proteinExistence type="inferred from homology"/>
<dbReference type="Gene3D" id="3.30.70.260">
    <property type="match status" value="1"/>
</dbReference>
<evidence type="ECO:0008006" key="12">
    <source>
        <dbReference type="Google" id="ProtNLM"/>
    </source>
</evidence>
<evidence type="ECO:0000256" key="1">
    <source>
        <dbReference type="ARBA" id="ARBA00004651"/>
    </source>
</evidence>
<evidence type="ECO:0000256" key="6">
    <source>
        <dbReference type="ARBA" id="ARBA00023136"/>
    </source>
</evidence>
<keyword evidence="5 7" id="KW-1133">Transmembrane helix</keyword>
<dbReference type="EMBL" id="LQYE01000001">
    <property type="protein sequence ID" value="OAT70793.1"/>
    <property type="molecule type" value="Genomic_DNA"/>
</dbReference>
<dbReference type="PANTHER" id="PTHR33778:SF3">
    <property type="entry name" value="PROTEIN MGTC"/>
    <property type="match status" value="1"/>
</dbReference>
<dbReference type="PRINTS" id="PR01837">
    <property type="entry name" value="MGTCSAPBPROT"/>
</dbReference>
<feature type="transmembrane region" description="Helical" evidence="7">
    <location>
        <begin position="35"/>
        <end position="52"/>
    </location>
</feature>
<feature type="domain" description="MgtC/SapB/SrpB/YhiD N-terminal" evidence="8">
    <location>
        <begin position="11"/>
        <end position="132"/>
    </location>
</feature>
<comment type="caution">
    <text evidence="10">The sequence shown here is derived from an EMBL/GenBank/DDBJ whole genome shotgun (WGS) entry which is preliminary data.</text>
</comment>
<organism evidence="10 11">
    <name type="scientific">Mycobacteroides immunogenum</name>
    <dbReference type="NCBI Taxonomy" id="83262"/>
    <lineage>
        <taxon>Bacteria</taxon>
        <taxon>Bacillati</taxon>
        <taxon>Actinomycetota</taxon>
        <taxon>Actinomycetes</taxon>
        <taxon>Mycobacteriales</taxon>
        <taxon>Mycobacteriaceae</taxon>
        <taxon>Mycobacteroides</taxon>
    </lineage>
</organism>
<dbReference type="InterPro" id="IPR048640">
    <property type="entry name" value="MgtC-like_C"/>
</dbReference>
<keyword evidence="3" id="KW-1003">Cell membrane</keyword>
<feature type="domain" description="MgtC-like C-terminal" evidence="9">
    <location>
        <begin position="150"/>
        <end position="227"/>
    </location>
</feature>
<dbReference type="RefSeq" id="WP_064627959.1">
    <property type="nucleotide sequence ID" value="NZ_LQYE01000001.1"/>
</dbReference>
<dbReference type="InterPro" id="IPR003416">
    <property type="entry name" value="MgtC/SapB/SrpB/YhiD_fam"/>
</dbReference>
<dbReference type="InterPro" id="IPR049177">
    <property type="entry name" value="MgtC_SapB_SrpB_YhiD_N"/>
</dbReference>
<keyword evidence="6 7" id="KW-0472">Membrane</keyword>
<feature type="transmembrane region" description="Helical" evidence="7">
    <location>
        <begin position="6"/>
        <end position="23"/>
    </location>
</feature>
<dbReference type="Pfam" id="PF02308">
    <property type="entry name" value="MgtC"/>
    <property type="match status" value="1"/>
</dbReference>
<evidence type="ECO:0000313" key="10">
    <source>
        <dbReference type="EMBL" id="OAT70793.1"/>
    </source>
</evidence>
<keyword evidence="4 7" id="KW-0812">Transmembrane</keyword>
<dbReference type="AlphaFoldDB" id="A0A179VID6"/>
<evidence type="ECO:0000259" key="8">
    <source>
        <dbReference type="Pfam" id="PF02308"/>
    </source>
</evidence>
<evidence type="ECO:0000313" key="11">
    <source>
        <dbReference type="Proteomes" id="UP000186919"/>
    </source>
</evidence>
<comment type="subcellular location">
    <subcellularLocation>
        <location evidence="1">Cell membrane</location>
        <topology evidence="1">Multi-pass membrane protein</topology>
    </subcellularLocation>
</comment>
<dbReference type="Proteomes" id="UP000186919">
    <property type="component" value="Unassembled WGS sequence"/>
</dbReference>
<comment type="similarity">
    <text evidence="2">Belongs to the MgtC/SapB family.</text>
</comment>
<gene>
    <name evidence="10" type="ORF">AWB85_05720</name>
</gene>
<evidence type="ECO:0000259" key="9">
    <source>
        <dbReference type="Pfam" id="PF21770"/>
    </source>
</evidence>
<evidence type="ECO:0000256" key="2">
    <source>
        <dbReference type="ARBA" id="ARBA00009298"/>
    </source>
</evidence>
<reference evidence="10 11" key="1">
    <citation type="submission" date="2016-01" db="EMBL/GenBank/DDBJ databases">
        <title>Mycobacterium immunogenum strain CD11_6 genome sequencing and assembly.</title>
        <authorList>
            <person name="Kaur G."/>
            <person name="Nair G.R."/>
            <person name="Mayilraj S."/>
        </authorList>
    </citation>
    <scope>NUCLEOTIDE SEQUENCE [LARGE SCALE GENOMIC DNA]</scope>
    <source>
        <strain evidence="10 11">CD11-6</strain>
    </source>
</reference>
<dbReference type="PANTHER" id="PTHR33778">
    <property type="entry name" value="PROTEIN MGTC"/>
    <property type="match status" value="1"/>
</dbReference>
<dbReference type="GO" id="GO:0005886">
    <property type="term" value="C:plasma membrane"/>
    <property type="evidence" value="ECO:0007669"/>
    <property type="project" value="UniProtKB-SubCell"/>
</dbReference>
<feature type="transmembrane region" description="Helical" evidence="7">
    <location>
        <begin position="64"/>
        <end position="81"/>
    </location>
</feature>
<protein>
    <recommendedName>
        <fullName evidence="12">MgtC/SapB transporter</fullName>
    </recommendedName>
</protein>